<name>A0A142VVK2_9SPHN</name>
<evidence type="ECO:0000256" key="3">
    <source>
        <dbReference type="ARBA" id="ARBA00022989"/>
    </source>
</evidence>
<keyword evidence="5" id="KW-1003">Cell membrane</keyword>
<dbReference type="GO" id="GO:0005886">
    <property type="term" value="C:plasma membrane"/>
    <property type="evidence" value="ECO:0007669"/>
    <property type="project" value="UniProtKB-SubCell"/>
</dbReference>
<dbReference type="Pfam" id="PF01925">
    <property type="entry name" value="TauE"/>
    <property type="match status" value="1"/>
</dbReference>
<feature type="transmembrane region" description="Helical" evidence="5">
    <location>
        <begin position="90"/>
        <end position="108"/>
    </location>
</feature>
<evidence type="ECO:0000256" key="2">
    <source>
        <dbReference type="ARBA" id="ARBA00022692"/>
    </source>
</evidence>
<evidence type="ECO:0000313" key="7">
    <source>
        <dbReference type="Proteomes" id="UP000076234"/>
    </source>
</evidence>
<feature type="transmembrane region" description="Helical" evidence="5">
    <location>
        <begin position="254"/>
        <end position="274"/>
    </location>
</feature>
<reference evidence="6 7" key="2">
    <citation type="journal article" date="2016" name="Genome Announc.">
        <title>Complete Genome Sequence of Sphingopyxis terrae Strain 203-1 (NBRC 111660), a Polyethylene Glycol Degrader.</title>
        <authorList>
            <person name="Ohtsubo Y."/>
            <person name="Nonoyama S."/>
            <person name="Nagata Y."/>
            <person name="Numata M."/>
            <person name="Tsuchikane K."/>
            <person name="Hosoyama A."/>
            <person name="Yamazoe A."/>
            <person name="Tsuda M."/>
            <person name="Fujita N."/>
            <person name="Kawai F."/>
        </authorList>
    </citation>
    <scope>NUCLEOTIDE SEQUENCE [LARGE SCALE GENOMIC DNA]</scope>
    <source>
        <strain evidence="6 7">203-1</strain>
    </source>
</reference>
<dbReference type="KEGG" id="ster:AOA14_03935"/>
<sequence length="275" mass="27884">MQALLNPDMAMLAAMMLLTGAVGGVIAGMLGVGGGIVIVPVLDLVLAALGIDSSVRMHVAVATSLATIIPTAISSSRAHEAKGAVDHDQLRRWGVAIFLGAIAGVLLASRVSGDVLSAVFGIVALLVAVKMLLPLEGKHIAETMPDGVVGQAIPFAIGGISSMMGIGGGTLSVPVMTLFNVPIHRAVGTAALFGLLISAPAAVAFVVTGWHVEGLPPGSLGYVNLIGLAVIGPATFLTAPWGARIAHALSKRQLSILFGLFLTVVAVRMLIRAFG</sequence>
<evidence type="ECO:0000256" key="4">
    <source>
        <dbReference type="ARBA" id="ARBA00023136"/>
    </source>
</evidence>
<dbReference type="EMBL" id="CP013342">
    <property type="protein sequence ID" value="AMU93752.1"/>
    <property type="molecule type" value="Genomic_DNA"/>
</dbReference>
<evidence type="ECO:0000256" key="5">
    <source>
        <dbReference type="RuleBase" id="RU363041"/>
    </source>
</evidence>
<feature type="transmembrane region" description="Helical" evidence="5">
    <location>
        <begin position="153"/>
        <end position="179"/>
    </location>
</feature>
<comment type="subcellular location">
    <subcellularLocation>
        <location evidence="5">Cell membrane</location>
        <topology evidence="5">Multi-pass membrane protein</topology>
    </subcellularLocation>
    <subcellularLocation>
        <location evidence="1">Membrane</location>
        <topology evidence="1">Multi-pass membrane protein</topology>
    </subcellularLocation>
</comment>
<proteinExistence type="inferred from homology"/>
<gene>
    <name evidence="6" type="ORF">AOA14_03935</name>
</gene>
<dbReference type="AlphaFoldDB" id="A0A142VVK2"/>
<feature type="transmembrane region" description="Helical" evidence="5">
    <location>
        <begin position="57"/>
        <end position="78"/>
    </location>
</feature>
<dbReference type="RefSeq" id="WP_062902989.1">
    <property type="nucleotide sequence ID" value="NZ_CP013342.1"/>
</dbReference>
<organism evidence="6 7">
    <name type="scientific">Sphingopyxis terrae subsp. terrae NBRC 15098</name>
    <dbReference type="NCBI Taxonomy" id="1219058"/>
    <lineage>
        <taxon>Bacteria</taxon>
        <taxon>Pseudomonadati</taxon>
        <taxon>Pseudomonadota</taxon>
        <taxon>Alphaproteobacteria</taxon>
        <taxon>Sphingomonadales</taxon>
        <taxon>Sphingomonadaceae</taxon>
        <taxon>Sphingopyxis</taxon>
    </lineage>
</organism>
<dbReference type="InterPro" id="IPR002781">
    <property type="entry name" value="TM_pro_TauE-like"/>
</dbReference>
<protein>
    <recommendedName>
        <fullName evidence="5">Probable membrane transporter protein</fullName>
    </recommendedName>
</protein>
<evidence type="ECO:0000256" key="1">
    <source>
        <dbReference type="ARBA" id="ARBA00004141"/>
    </source>
</evidence>
<dbReference type="STRING" id="1219058.AOA14_03935"/>
<dbReference type="PANTHER" id="PTHR43483:SF3">
    <property type="entry name" value="MEMBRANE TRANSPORTER PROTEIN HI_0806-RELATED"/>
    <property type="match status" value="1"/>
</dbReference>
<accession>A0A142VVK2</accession>
<feature type="transmembrane region" description="Helical" evidence="5">
    <location>
        <begin position="222"/>
        <end position="242"/>
    </location>
</feature>
<feature type="transmembrane region" description="Helical" evidence="5">
    <location>
        <begin position="191"/>
        <end position="210"/>
    </location>
</feature>
<feature type="transmembrane region" description="Helical" evidence="5">
    <location>
        <begin position="12"/>
        <end position="45"/>
    </location>
</feature>
<keyword evidence="4 5" id="KW-0472">Membrane</keyword>
<dbReference type="PANTHER" id="PTHR43483">
    <property type="entry name" value="MEMBRANE TRANSPORTER PROTEIN HI_0806-RELATED"/>
    <property type="match status" value="1"/>
</dbReference>
<evidence type="ECO:0000313" key="6">
    <source>
        <dbReference type="EMBL" id="AMU93752.1"/>
    </source>
</evidence>
<comment type="similarity">
    <text evidence="5">Belongs to the 4-toluene sulfonate uptake permease (TSUP) (TC 2.A.102) family.</text>
</comment>
<keyword evidence="2 5" id="KW-0812">Transmembrane</keyword>
<dbReference type="Proteomes" id="UP000076234">
    <property type="component" value="Chromosome"/>
</dbReference>
<feature type="transmembrane region" description="Helical" evidence="5">
    <location>
        <begin position="115"/>
        <end position="133"/>
    </location>
</feature>
<reference evidence="7" key="1">
    <citation type="submission" date="2015-11" db="EMBL/GenBank/DDBJ databases">
        <title>Complete genome sequence of a polyethylene glycol-degrading strain Sphingopyxis terrae strain 203-1 (NBRC 15098).</title>
        <authorList>
            <person name="Yoshiyuki O."/>
            <person name="Shouta N."/>
            <person name="Nagata Y."/>
            <person name="Numata M."/>
            <person name="Tsuchikane K."/>
            <person name="Hosoyama A."/>
            <person name="Yamazoe A."/>
            <person name="Tsuda M."/>
            <person name="Fujita N."/>
            <person name="Kawai F."/>
        </authorList>
    </citation>
    <scope>NUCLEOTIDE SEQUENCE [LARGE SCALE GENOMIC DNA]</scope>
    <source>
        <strain evidence="7">203-1</strain>
    </source>
</reference>
<keyword evidence="3 5" id="KW-1133">Transmembrane helix</keyword>